<keyword evidence="1" id="KW-0472">Membrane</keyword>
<feature type="transmembrane region" description="Helical" evidence="1">
    <location>
        <begin position="67"/>
        <end position="100"/>
    </location>
</feature>
<accession>A0A133QBE9</accession>
<keyword evidence="1" id="KW-1133">Transmembrane helix</keyword>
<dbReference type="EMBL" id="SCHB01000006">
    <property type="protein sequence ID" value="TBW71730.1"/>
    <property type="molecule type" value="Genomic_DNA"/>
</dbReference>
<evidence type="ECO:0000313" key="7">
    <source>
        <dbReference type="Proteomes" id="UP000325462"/>
    </source>
</evidence>
<dbReference type="EMBL" id="CP041722">
    <property type="protein sequence ID" value="QEX38627.1"/>
    <property type="molecule type" value="Genomic_DNA"/>
</dbReference>
<protein>
    <recommendedName>
        <fullName evidence="8">Staphylococcal protein</fullName>
    </recommendedName>
</protein>
<gene>
    <name evidence="4" type="ORF">EQ812_09630</name>
    <name evidence="3" type="ORF">FO454_06960</name>
    <name evidence="2" type="ORF">HMPREF3225_00269</name>
</gene>
<evidence type="ECO:0000313" key="3">
    <source>
        <dbReference type="EMBL" id="QEX38627.1"/>
    </source>
</evidence>
<dbReference type="Proteomes" id="UP000070063">
    <property type="component" value="Unassembled WGS sequence"/>
</dbReference>
<dbReference type="eggNOG" id="ENOG503057P">
    <property type="taxonomic scope" value="Bacteria"/>
</dbReference>
<evidence type="ECO:0000313" key="2">
    <source>
        <dbReference type="EMBL" id="KXA40215.1"/>
    </source>
</evidence>
<keyword evidence="7" id="KW-1185">Reference proteome</keyword>
<dbReference type="Proteomes" id="UP000293637">
    <property type="component" value="Unassembled WGS sequence"/>
</dbReference>
<dbReference type="Proteomes" id="UP000325462">
    <property type="component" value="Chromosome"/>
</dbReference>
<dbReference type="RefSeq" id="WP_002458797.1">
    <property type="nucleotide sequence ID" value="NZ_AP021848.1"/>
</dbReference>
<sequence>MNESQFVAKIKKQLWFLNNNEQIQLERYLNHLIDNNDEKILQRPIYYANQFLKNYVFKEKNQTHSSLVLLLFLIIVLYVVFMGLFLFGFITSLTAVNYFINPQVKVATWSVILILIGAILLIIISLWLIKKITAYATKKLLEYKFNQSRS</sequence>
<organism evidence="4 6">
    <name type="scientific">Staphylococcus lugdunensis</name>
    <dbReference type="NCBI Taxonomy" id="28035"/>
    <lineage>
        <taxon>Bacteria</taxon>
        <taxon>Bacillati</taxon>
        <taxon>Bacillota</taxon>
        <taxon>Bacilli</taxon>
        <taxon>Bacillales</taxon>
        <taxon>Staphylococcaceae</taxon>
        <taxon>Staphylococcus</taxon>
    </lineage>
</organism>
<reference evidence="4 6" key="2">
    <citation type="journal article" date="2019" name="Sci. Transl. Med.">
        <title>Quorum sensing between bacterial species on the skin protects against epidermal injury in atopic dermatitis.</title>
        <authorList>
            <person name="Williams M.R."/>
        </authorList>
    </citation>
    <scope>NUCLEOTIDE SEQUENCE [LARGE SCALE GENOMIC DNA]</scope>
    <source>
        <strain evidence="4 6">E7</strain>
    </source>
</reference>
<dbReference type="GeneID" id="58089452"/>
<evidence type="ECO:0000313" key="4">
    <source>
        <dbReference type="EMBL" id="TBW71730.1"/>
    </source>
</evidence>
<proteinExistence type="predicted"/>
<evidence type="ECO:0000313" key="6">
    <source>
        <dbReference type="Proteomes" id="UP000293637"/>
    </source>
</evidence>
<evidence type="ECO:0000313" key="5">
    <source>
        <dbReference type="Proteomes" id="UP000070063"/>
    </source>
</evidence>
<evidence type="ECO:0000256" key="1">
    <source>
        <dbReference type="SAM" id="Phobius"/>
    </source>
</evidence>
<dbReference type="STRING" id="28035.B6N84_05530"/>
<name>A0A133QBE9_STALU</name>
<dbReference type="OMA" id="VHAYINP"/>
<evidence type="ECO:0008006" key="8">
    <source>
        <dbReference type="Google" id="ProtNLM"/>
    </source>
</evidence>
<reference evidence="3 7" key="3">
    <citation type="submission" date="2019-07" db="EMBL/GenBank/DDBJ databases">
        <title>Comparative genome analysis of staphylococcus lugdunensis shows clonal complex-dependent diversity of the putative virulence factor, ess/type vii locus.</title>
        <authorList>
            <person name="Lebeurre J."/>
            <person name="Dahyot S."/>
            <person name="Diene S."/>
            <person name="Paulay A."/>
            <person name="Aubourg M."/>
            <person name="Argemi X."/>
            <person name="Giard J.-C."/>
            <person name="Tournier I."/>
            <person name="Francois P."/>
            <person name="Pestel-Caron M."/>
        </authorList>
    </citation>
    <scope>NUCLEOTIDE SEQUENCE [LARGE SCALE GENOMIC DNA]</scope>
    <source>
        <strain evidence="3 7">SL13</strain>
    </source>
</reference>
<reference evidence="2 5" key="1">
    <citation type="submission" date="2016-01" db="EMBL/GenBank/DDBJ databases">
        <authorList>
            <person name="Mitreva M."/>
            <person name="Pepin K.H."/>
            <person name="Mihindukulasuriya K.A."/>
            <person name="Fulton R."/>
            <person name="Fronick C."/>
            <person name="O'Laughlin M."/>
            <person name="Miner T."/>
            <person name="Herter B."/>
            <person name="Rosa B.A."/>
            <person name="Cordes M."/>
            <person name="Tomlinson C."/>
            <person name="Wollam A."/>
            <person name="Palsikar V.B."/>
            <person name="Mardis E.R."/>
            <person name="Wilson R.K."/>
        </authorList>
    </citation>
    <scope>NUCLEOTIDE SEQUENCE [LARGE SCALE GENOMIC DNA]</scope>
    <source>
        <strain evidence="2 5">MJR7738</strain>
    </source>
</reference>
<keyword evidence="1" id="KW-0812">Transmembrane</keyword>
<dbReference type="AlphaFoldDB" id="A0A133QBE9"/>
<dbReference type="EMBL" id="LRQI01000014">
    <property type="protein sequence ID" value="KXA40215.1"/>
    <property type="molecule type" value="Genomic_DNA"/>
</dbReference>
<feature type="transmembrane region" description="Helical" evidence="1">
    <location>
        <begin position="106"/>
        <end position="129"/>
    </location>
</feature>